<keyword evidence="3" id="KW-1185">Reference proteome</keyword>
<feature type="compositionally biased region" description="Polar residues" evidence="1">
    <location>
        <begin position="192"/>
        <end position="205"/>
    </location>
</feature>
<sequence>MSTPQTPPNLQLEVTSSPHQPIPKDDDKDIFHALRRAIAACKSYLLHYVPGLGLVRFWLPYVNGRRVPGREWDTLALIYEFLNPGCLCGATTGHYTPSRIIIVSNTSKQVSLRGKTVAACAANKCGFWMIHIDSYYTPEQSNDAHFRTLNRRSADSSSSSVPSTPSNSQSSPLAGRPTTAPARPFPFPLRLNSTQVPSSRTSGRTWQAGSSEAGSSSQAQPLSASQAGSSSQSQSASAPNGGSRIGADVLRKVARGKRRQQCAPTQPLMRPRRQSTPPVIVEREPTPPLVRARRRFPFPAPSDAAQGDVRPFPFSMTPPGAQVAAQPFPFSTNLITQGPPSISERPTTATGKLLALSGIHHDSGLYPHEFEGLLMQCENCGIVCTHDTLRKYHRCLAKELRPQPPREVIEISDDEDADLHVAIANSLQDL</sequence>
<evidence type="ECO:0000313" key="2">
    <source>
        <dbReference type="EMBL" id="KAF5310495.1"/>
    </source>
</evidence>
<name>A0A8H5ES81_9AGAR</name>
<dbReference type="Proteomes" id="UP000541558">
    <property type="component" value="Unassembled WGS sequence"/>
</dbReference>
<protein>
    <submittedName>
        <fullName evidence="2">Uncharacterized protein</fullName>
    </submittedName>
</protein>
<feature type="compositionally biased region" description="Polar residues" evidence="1">
    <location>
        <begin position="1"/>
        <end position="19"/>
    </location>
</feature>
<feature type="region of interest" description="Disordered" evidence="1">
    <location>
        <begin position="150"/>
        <end position="282"/>
    </location>
</feature>
<evidence type="ECO:0000256" key="1">
    <source>
        <dbReference type="SAM" id="MobiDB-lite"/>
    </source>
</evidence>
<feature type="region of interest" description="Disordered" evidence="1">
    <location>
        <begin position="1"/>
        <end position="25"/>
    </location>
</feature>
<dbReference type="EMBL" id="JAACJK010000229">
    <property type="protein sequence ID" value="KAF5310495.1"/>
    <property type="molecule type" value="Genomic_DNA"/>
</dbReference>
<organism evidence="2 3">
    <name type="scientific">Ephemerocybe angulata</name>
    <dbReference type="NCBI Taxonomy" id="980116"/>
    <lineage>
        <taxon>Eukaryota</taxon>
        <taxon>Fungi</taxon>
        <taxon>Dikarya</taxon>
        <taxon>Basidiomycota</taxon>
        <taxon>Agaricomycotina</taxon>
        <taxon>Agaricomycetes</taxon>
        <taxon>Agaricomycetidae</taxon>
        <taxon>Agaricales</taxon>
        <taxon>Agaricineae</taxon>
        <taxon>Psathyrellaceae</taxon>
        <taxon>Ephemerocybe</taxon>
    </lineage>
</organism>
<dbReference type="AlphaFoldDB" id="A0A8H5ES81"/>
<feature type="compositionally biased region" description="Low complexity" evidence="1">
    <location>
        <begin position="207"/>
        <end position="242"/>
    </location>
</feature>
<reference evidence="2 3" key="1">
    <citation type="journal article" date="2020" name="ISME J.">
        <title>Uncovering the hidden diversity of litter-decomposition mechanisms in mushroom-forming fungi.</title>
        <authorList>
            <person name="Floudas D."/>
            <person name="Bentzer J."/>
            <person name="Ahren D."/>
            <person name="Johansson T."/>
            <person name="Persson P."/>
            <person name="Tunlid A."/>
        </authorList>
    </citation>
    <scope>NUCLEOTIDE SEQUENCE [LARGE SCALE GENOMIC DNA]</scope>
    <source>
        <strain evidence="2 3">CBS 175.51</strain>
    </source>
</reference>
<accession>A0A8H5ES81</accession>
<dbReference type="OrthoDB" id="3084028at2759"/>
<feature type="compositionally biased region" description="Low complexity" evidence="1">
    <location>
        <begin position="155"/>
        <end position="182"/>
    </location>
</feature>
<comment type="caution">
    <text evidence="2">The sequence shown here is derived from an EMBL/GenBank/DDBJ whole genome shotgun (WGS) entry which is preliminary data.</text>
</comment>
<proteinExistence type="predicted"/>
<gene>
    <name evidence="2" type="ORF">D9611_012304</name>
</gene>
<evidence type="ECO:0000313" key="3">
    <source>
        <dbReference type="Proteomes" id="UP000541558"/>
    </source>
</evidence>